<evidence type="ECO:0000313" key="2">
    <source>
        <dbReference type="Proteomes" id="UP000006038"/>
    </source>
</evidence>
<name>J3LAU0_ORYBR</name>
<accession>J3LAU0</accession>
<sequence length="50" mass="5405">MIHSSREVLSSNNSRIASKKYSGTKCGLISAGFNIGYVDCKARLMIIQVG</sequence>
<proteinExistence type="predicted"/>
<protein>
    <submittedName>
        <fullName evidence="1">Uncharacterized protein</fullName>
    </submittedName>
</protein>
<dbReference type="AlphaFoldDB" id="J3LAU0"/>
<dbReference type="Proteomes" id="UP000006038">
    <property type="component" value="Unassembled WGS sequence"/>
</dbReference>
<organism evidence="1">
    <name type="scientific">Oryza brachyantha</name>
    <name type="common">malo sina</name>
    <dbReference type="NCBI Taxonomy" id="4533"/>
    <lineage>
        <taxon>Eukaryota</taxon>
        <taxon>Viridiplantae</taxon>
        <taxon>Streptophyta</taxon>
        <taxon>Embryophyta</taxon>
        <taxon>Tracheophyta</taxon>
        <taxon>Spermatophyta</taxon>
        <taxon>Magnoliopsida</taxon>
        <taxon>Liliopsida</taxon>
        <taxon>Poales</taxon>
        <taxon>Poaceae</taxon>
        <taxon>BOP clade</taxon>
        <taxon>Oryzoideae</taxon>
        <taxon>Oryzeae</taxon>
        <taxon>Oryzinae</taxon>
        <taxon>Oryza</taxon>
    </lineage>
</organism>
<dbReference type="EnsemblPlants" id="OB02G17570.1">
    <property type="protein sequence ID" value="OB02G17570.1"/>
    <property type="gene ID" value="OB02G17570"/>
</dbReference>
<keyword evidence="2" id="KW-1185">Reference proteome</keyword>
<evidence type="ECO:0000313" key="1">
    <source>
        <dbReference type="EnsemblPlants" id="OB02G17570.1"/>
    </source>
</evidence>
<dbReference type="Gramene" id="OB02G17570.1">
    <property type="protein sequence ID" value="OB02G17570.1"/>
    <property type="gene ID" value="OB02G17570"/>
</dbReference>
<reference evidence="1" key="1">
    <citation type="submission" date="2013-04" db="UniProtKB">
        <authorList>
            <consortium name="EnsemblPlants"/>
        </authorList>
    </citation>
    <scope>IDENTIFICATION</scope>
</reference>
<dbReference type="HOGENOM" id="CLU_3127500_0_0_1"/>